<comment type="function">
    <text evidence="1 11">Catalyzes the phosphorylation of D-glycero-D-manno-heptose 7-phosphate at the C-1 position to selectively form D-glycero-beta-D-manno-heptose-1,7-bisphosphate.</text>
</comment>
<evidence type="ECO:0000256" key="4">
    <source>
        <dbReference type="ARBA" id="ARBA00022679"/>
    </source>
</evidence>
<keyword evidence="6 11" id="KW-0547">Nucleotide-binding</keyword>
<protein>
    <recommendedName>
        <fullName evidence="11">Bifunctional protein HldE</fullName>
    </recommendedName>
    <domain>
        <recommendedName>
            <fullName evidence="11">D-beta-D-heptose 7-phosphate kinase</fullName>
            <ecNumber evidence="11">2.7.1.167</ecNumber>
        </recommendedName>
        <alternativeName>
            <fullName evidence="11">D-beta-D-heptose 7-phosphotransferase</fullName>
        </alternativeName>
        <alternativeName>
            <fullName evidence="11">D-glycero-beta-D-manno-heptose-7-phosphate kinase</fullName>
        </alternativeName>
    </domain>
    <domain>
        <recommendedName>
            <fullName evidence="11">D-beta-D-heptose 1-phosphate adenylyltransferase</fullName>
            <ecNumber evidence="11">2.7.7.70</ecNumber>
        </recommendedName>
        <alternativeName>
            <fullName evidence="11">D-glycero-beta-D-manno-heptose 1-phosphate adenylyltransferase</fullName>
        </alternativeName>
    </domain>
</protein>
<feature type="domain" description="Carbohydrate kinase PfkB" evidence="12">
    <location>
        <begin position="11"/>
        <end position="308"/>
    </location>
</feature>
<feature type="region of interest" description="Cytidylyltransferase" evidence="11">
    <location>
        <begin position="353"/>
        <end position="491"/>
    </location>
</feature>
<feature type="region of interest" description="Ribokinase" evidence="11">
    <location>
        <begin position="1"/>
        <end position="324"/>
    </location>
</feature>
<reference evidence="14 15" key="2">
    <citation type="submission" date="2019-02" db="EMBL/GenBank/DDBJ databases">
        <title>'Lichenibacterium ramalinii' gen. nov. sp. nov., 'Lichenibacterium minor' gen. nov. sp. nov.</title>
        <authorList>
            <person name="Pankratov T."/>
        </authorList>
    </citation>
    <scope>NUCLEOTIDE SEQUENCE [LARGE SCALE GENOMIC DNA]</scope>
    <source>
        <strain evidence="14 15">RmlP026</strain>
    </source>
</reference>
<dbReference type="Gene3D" id="3.40.1190.20">
    <property type="match status" value="1"/>
</dbReference>
<dbReference type="EMBL" id="QYBB01000003">
    <property type="protein sequence ID" value="RYC33151.1"/>
    <property type="molecule type" value="Genomic_DNA"/>
</dbReference>
<comment type="catalytic activity">
    <reaction evidence="11">
        <text>D-glycero-beta-D-manno-heptose 7-phosphate + ATP = D-glycero-beta-D-manno-heptose 1,7-bisphosphate + ADP + H(+)</text>
        <dbReference type="Rhea" id="RHEA:27473"/>
        <dbReference type="ChEBI" id="CHEBI:15378"/>
        <dbReference type="ChEBI" id="CHEBI:30616"/>
        <dbReference type="ChEBI" id="CHEBI:60204"/>
        <dbReference type="ChEBI" id="CHEBI:60208"/>
        <dbReference type="ChEBI" id="CHEBI:456216"/>
        <dbReference type="EC" id="2.7.1.167"/>
    </reaction>
</comment>
<dbReference type="EC" id="2.7.7.70" evidence="11"/>
<comment type="similarity">
    <text evidence="11">In the N-terminal section; belongs to the carbohydrate kinase PfkB family.</text>
</comment>
<dbReference type="Gene3D" id="3.40.50.620">
    <property type="entry name" value="HUPs"/>
    <property type="match status" value="1"/>
</dbReference>
<accession>A0A4Q2UCZ4</accession>
<keyword evidence="8 11" id="KW-0067">ATP-binding</keyword>
<dbReference type="GO" id="GO:0009244">
    <property type="term" value="P:lipopolysaccharide core region biosynthetic process"/>
    <property type="evidence" value="ECO:0007669"/>
    <property type="project" value="UniProtKB-UniPathway"/>
</dbReference>
<comment type="pathway">
    <text evidence="3">Bacterial outer membrane biogenesis; LPS core biosynthesis.</text>
</comment>
<dbReference type="GO" id="GO:0016773">
    <property type="term" value="F:phosphotransferase activity, alcohol group as acceptor"/>
    <property type="evidence" value="ECO:0007669"/>
    <property type="project" value="InterPro"/>
</dbReference>
<comment type="caution">
    <text evidence="14">The sequence shown here is derived from an EMBL/GenBank/DDBJ whole genome shotgun (WGS) entry which is preliminary data.</text>
</comment>
<dbReference type="UniPathway" id="UPA00958"/>
<dbReference type="Pfam" id="PF00294">
    <property type="entry name" value="PfkB"/>
    <property type="match status" value="1"/>
</dbReference>
<evidence type="ECO:0000313" key="14">
    <source>
        <dbReference type="EMBL" id="RYC33151.1"/>
    </source>
</evidence>
<dbReference type="InterPro" id="IPR011611">
    <property type="entry name" value="PfkB_dom"/>
</dbReference>
<dbReference type="HAMAP" id="MF_01603">
    <property type="entry name" value="HldE"/>
    <property type="match status" value="1"/>
</dbReference>
<dbReference type="EC" id="2.7.1.167" evidence="11"/>
<keyword evidence="9 11" id="KW-0511">Multifunctional enzyme</keyword>
<dbReference type="AlphaFoldDB" id="A0A4Q2UCZ4"/>
<comment type="function">
    <text evidence="2 11">Catalyzes the ADP transfer from ATP to D-glycero-beta-D-manno-heptose 1-phosphate, yielding ADP-D-glycero-beta-D-manno-heptose.</text>
</comment>
<dbReference type="UniPathway" id="UPA00356">
    <property type="reaction ID" value="UER00437"/>
</dbReference>
<dbReference type="Proteomes" id="UP000290759">
    <property type="component" value="Unassembled WGS sequence"/>
</dbReference>
<evidence type="ECO:0000256" key="1">
    <source>
        <dbReference type="ARBA" id="ARBA00002319"/>
    </source>
</evidence>
<evidence type="ECO:0000256" key="10">
    <source>
        <dbReference type="ARBA" id="ARBA00023277"/>
    </source>
</evidence>
<keyword evidence="7 11" id="KW-0418">Kinase</keyword>
<keyword evidence="4 11" id="KW-0808">Transferase</keyword>
<dbReference type="SUPFAM" id="SSF52374">
    <property type="entry name" value="Nucleotidylyl transferase"/>
    <property type="match status" value="1"/>
</dbReference>
<name>A0A4Q2UCZ4_9HYPH</name>
<evidence type="ECO:0000259" key="13">
    <source>
        <dbReference type="Pfam" id="PF01467"/>
    </source>
</evidence>
<dbReference type="PANTHER" id="PTHR46969:SF1">
    <property type="entry name" value="BIFUNCTIONAL PROTEIN HLDE"/>
    <property type="match status" value="1"/>
</dbReference>
<evidence type="ECO:0000256" key="3">
    <source>
        <dbReference type="ARBA" id="ARBA00004713"/>
    </source>
</evidence>
<feature type="active site" evidence="11">
    <location>
        <position position="270"/>
    </location>
</feature>
<dbReference type="OrthoDB" id="9802794at2"/>
<evidence type="ECO:0000259" key="12">
    <source>
        <dbReference type="Pfam" id="PF00294"/>
    </source>
</evidence>
<gene>
    <name evidence="11" type="primary">hldE</name>
    <name evidence="14" type="ORF">D3273_04575</name>
</gene>
<feature type="domain" description="Cytidyltransferase-like" evidence="13">
    <location>
        <begin position="353"/>
        <end position="448"/>
    </location>
</feature>
<dbReference type="PANTHER" id="PTHR46969">
    <property type="entry name" value="BIFUNCTIONAL PROTEIN HLDE"/>
    <property type="match status" value="1"/>
</dbReference>
<dbReference type="GO" id="GO:0097171">
    <property type="term" value="P:ADP-L-glycero-beta-D-manno-heptose biosynthetic process"/>
    <property type="evidence" value="ECO:0007669"/>
    <property type="project" value="UniProtKB-UniPathway"/>
</dbReference>
<sequence length="491" mass="50946">MRHVFDDLARARVAVIGDLMLDVYLQGEVERISPEAPVPVVRLASERAVAGGAANVAANVAHLGGQVDLVGVAGPDEGFTALAALLDAHGGIARDRLVVDSRCRTTRKTRLLGHNQQIARIDHEDRGPLPDEVDARAAERAAEATAAADIAVLSDYGKGVVSDGLLRAVFDAAAAAGKRVIVDPKRRNLAAYRGAAIVTPNRAELALATGHPCESDDDARAAAAIAIRMCGADILLTRSEKGMSYFPVDGEPIHLPTVAQEVFDVSGAGDTVVGTLALCLAVGMPVADAMRAANHAAGIVVGKVGTALVSRDELLADLTADGGADVEDGRLLDREAAVALRAWWRRQGLSVGFTNGCFDLLHPGHASLVRQAAAGCDRLVMALNTDASVRRLKGPNRPLQAEDARAEVVGALKGVAAVVLFDEDTPLELIAALQPDLLVKGADYTEDTVVGADIVKANGGRVMLARLVPGQSTTRLAARGAGADRAVGTAP</sequence>
<dbReference type="InterPro" id="IPR023030">
    <property type="entry name" value="Bifunc_HldE"/>
</dbReference>
<evidence type="ECO:0000313" key="15">
    <source>
        <dbReference type="Proteomes" id="UP000290759"/>
    </source>
</evidence>
<comment type="similarity">
    <text evidence="11">In the C-terminal section; belongs to the cytidylyltransferase family.</text>
</comment>
<dbReference type="InterPro" id="IPR004821">
    <property type="entry name" value="Cyt_trans-like"/>
</dbReference>
<dbReference type="RefSeq" id="WP_129223960.1">
    <property type="nucleotide sequence ID" value="NZ_QYBB01000003.1"/>
</dbReference>
<dbReference type="Pfam" id="PF01467">
    <property type="entry name" value="CTP_transf_like"/>
    <property type="match status" value="1"/>
</dbReference>
<comment type="subunit">
    <text evidence="11">Homodimer.</text>
</comment>
<keyword evidence="5 11" id="KW-0548">Nucleotidyltransferase</keyword>
<dbReference type="InterPro" id="IPR002173">
    <property type="entry name" value="Carboh/pur_kinase_PfkB_CS"/>
</dbReference>
<dbReference type="GO" id="GO:0033786">
    <property type="term" value="F:heptose-1-phosphate adenylyltransferase activity"/>
    <property type="evidence" value="ECO:0007669"/>
    <property type="project" value="UniProtKB-UniRule"/>
</dbReference>
<evidence type="ECO:0000256" key="7">
    <source>
        <dbReference type="ARBA" id="ARBA00022777"/>
    </source>
</evidence>
<dbReference type="PROSITE" id="PS00583">
    <property type="entry name" value="PFKB_KINASES_1"/>
    <property type="match status" value="1"/>
</dbReference>
<dbReference type="GO" id="GO:0005829">
    <property type="term" value="C:cytosol"/>
    <property type="evidence" value="ECO:0007669"/>
    <property type="project" value="TreeGrafter"/>
</dbReference>
<proteinExistence type="inferred from homology"/>
<keyword evidence="15" id="KW-1185">Reference proteome</keyword>
<evidence type="ECO:0000256" key="5">
    <source>
        <dbReference type="ARBA" id="ARBA00022695"/>
    </source>
</evidence>
<dbReference type="GO" id="GO:0033785">
    <property type="term" value="F:heptose 7-phosphate kinase activity"/>
    <property type="evidence" value="ECO:0007669"/>
    <property type="project" value="UniProtKB-UniRule"/>
</dbReference>
<evidence type="ECO:0000256" key="2">
    <source>
        <dbReference type="ARBA" id="ARBA00003753"/>
    </source>
</evidence>
<evidence type="ECO:0000256" key="6">
    <source>
        <dbReference type="ARBA" id="ARBA00022741"/>
    </source>
</evidence>
<dbReference type="SUPFAM" id="SSF53613">
    <property type="entry name" value="Ribokinase-like"/>
    <property type="match status" value="1"/>
</dbReference>
<dbReference type="InterPro" id="IPR011913">
    <property type="entry name" value="RfaE_dom_I"/>
</dbReference>
<dbReference type="InterPro" id="IPR029056">
    <property type="entry name" value="Ribokinase-like"/>
</dbReference>
<comment type="pathway">
    <text evidence="11">Nucleotide-sugar biosynthesis; ADP-L-glycero-beta-D-manno-heptose biosynthesis; ADP-L-glycero-beta-D-manno-heptose from D-glycero-beta-D-manno-heptose 7-phosphate: step 3/4.</text>
</comment>
<dbReference type="GO" id="GO:0005524">
    <property type="term" value="F:ATP binding"/>
    <property type="evidence" value="ECO:0007669"/>
    <property type="project" value="UniProtKB-UniRule"/>
</dbReference>
<evidence type="ECO:0000256" key="9">
    <source>
        <dbReference type="ARBA" id="ARBA00023268"/>
    </source>
</evidence>
<comment type="catalytic activity">
    <reaction evidence="11">
        <text>D-glycero-beta-D-manno-heptose 1-phosphate + ATP + H(+) = ADP-D-glycero-beta-D-manno-heptose + diphosphate</text>
        <dbReference type="Rhea" id="RHEA:27465"/>
        <dbReference type="ChEBI" id="CHEBI:15378"/>
        <dbReference type="ChEBI" id="CHEBI:30616"/>
        <dbReference type="ChEBI" id="CHEBI:33019"/>
        <dbReference type="ChEBI" id="CHEBI:59967"/>
        <dbReference type="ChEBI" id="CHEBI:61593"/>
        <dbReference type="EC" id="2.7.7.70"/>
    </reaction>
</comment>
<dbReference type="CDD" id="cd01172">
    <property type="entry name" value="RfaE_like"/>
    <property type="match status" value="1"/>
</dbReference>
<keyword evidence="10 11" id="KW-0119">Carbohydrate metabolism</keyword>
<dbReference type="NCBIfam" id="TIGR00125">
    <property type="entry name" value="cyt_tran_rel"/>
    <property type="match status" value="1"/>
</dbReference>
<evidence type="ECO:0000256" key="11">
    <source>
        <dbReference type="HAMAP-Rule" id="MF_01603"/>
    </source>
</evidence>
<organism evidence="14 15">
    <name type="scientific">Lichenibacterium minor</name>
    <dbReference type="NCBI Taxonomy" id="2316528"/>
    <lineage>
        <taxon>Bacteria</taxon>
        <taxon>Pseudomonadati</taxon>
        <taxon>Pseudomonadota</taxon>
        <taxon>Alphaproteobacteria</taxon>
        <taxon>Hyphomicrobiales</taxon>
        <taxon>Lichenihabitantaceae</taxon>
        <taxon>Lichenibacterium</taxon>
    </lineage>
</organism>
<feature type="binding site" evidence="11">
    <location>
        <begin position="201"/>
        <end position="204"/>
    </location>
    <ligand>
        <name>ATP</name>
        <dbReference type="ChEBI" id="CHEBI:30616"/>
    </ligand>
</feature>
<comment type="pathway">
    <text evidence="11">Nucleotide-sugar biosynthesis; ADP-L-glycero-beta-D-manno-heptose biosynthesis; ADP-L-glycero-beta-D-manno-heptose from D-glycero-beta-D-manno-heptose 7-phosphate: step 1/4.</text>
</comment>
<evidence type="ECO:0000256" key="8">
    <source>
        <dbReference type="ARBA" id="ARBA00022840"/>
    </source>
</evidence>
<dbReference type="InterPro" id="IPR014729">
    <property type="entry name" value="Rossmann-like_a/b/a_fold"/>
</dbReference>
<reference evidence="14 15" key="1">
    <citation type="submission" date="2018-12" db="EMBL/GenBank/DDBJ databases">
        <authorList>
            <person name="Grouzdev D.S."/>
            <person name="Krutkina M.S."/>
        </authorList>
    </citation>
    <scope>NUCLEOTIDE SEQUENCE [LARGE SCALE GENOMIC DNA]</scope>
    <source>
        <strain evidence="14 15">RmlP026</strain>
    </source>
</reference>